<keyword evidence="2" id="KW-1185">Reference proteome</keyword>
<reference evidence="1 2" key="1">
    <citation type="submission" date="2021-04" db="EMBL/GenBank/DDBJ databases">
        <title>Molecular and phenotypic characterization and identification of bacterial isolates recovered from the Anatolian ground squirrels (Spermophilus xanthoprymnus) and which have the potential to form a new species in the Campylobacter genus.</title>
        <authorList>
            <person name="Aydin F."/>
            <person name="Abay S."/>
            <person name="Kayman T."/>
            <person name="Karakaya E."/>
            <person name="Mustak H.K."/>
            <person name="Mustak I.B."/>
            <person name="Bilgin N."/>
            <person name="Duzler A."/>
            <person name="Sahin O."/>
            <person name="Guran O."/>
            <person name="Saticioglu I.B."/>
        </authorList>
    </citation>
    <scope>NUCLEOTIDE SEQUENCE [LARGE SCALE GENOMIC DNA]</scope>
    <source>
        <strain evidence="2">faydin-G24</strain>
    </source>
</reference>
<dbReference type="Proteomes" id="UP000682951">
    <property type="component" value="Unassembled WGS sequence"/>
</dbReference>
<protein>
    <submittedName>
        <fullName evidence="1">Pyridoxal-5'-phosphate-dependent protein</fullName>
    </submittedName>
</protein>
<organism evidence="1 2">
    <name type="scientific">Campylobacter anatolicus</name>
    <dbReference type="NCBI Taxonomy" id="2829105"/>
    <lineage>
        <taxon>Bacteria</taxon>
        <taxon>Pseudomonadati</taxon>
        <taxon>Campylobacterota</taxon>
        <taxon>Epsilonproteobacteria</taxon>
        <taxon>Campylobacterales</taxon>
        <taxon>Campylobacteraceae</taxon>
        <taxon>Campylobacter</taxon>
    </lineage>
</organism>
<proteinExistence type="predicted"/>
<evidence type="ECO:0000313" key="1">
    <source>
        <dbReference type="EMBL" id="MBR8464113.1"/>
    </source>
</evidence>
<comment type="caution">
    <text evidence="1">The sequence shown here is derived from an EMBL/GenBank/DDBJ whole genome shotgun (WGS) entry which is preliminary data.</text>
</comment>
<evidence type="ECO:0000313" key="2">
    <source>
        <dbReference type="Proteomes" id="UP000682951"/>
    </source>
</evidence>
<accession>A0ABS5HIZ6</accession>
<dbReference type="EMBL" id="JAGSSW010000005">
    <property type="protein sequence ID" value="MBR8464113.1"/>
    <property type="molecule type" value="Genomic_DNA"/>
</dbReference>
<sequence length="149" mass="16976">MAAQVFSSIISPKNILSLVELEISIIERYHTVDKGADSISLIYFRLPSEFGYDKIFEEILRQTDVVIKEREHCIAILYATDKLGASLLLGGIQEFLNEKPIDLVLSYPNDASNAWTLLTKFQDEIKDNYGVLLDVLSIDNEYEIFENIL</sequence>
<gene>
    <name evidence="1" type="ORF">KDD93_05945</name>
</gene>
<name>A0ABS5HIZ6_9BACT</name>
<dbReference type="RefSeq" id="WP_212141039.1">
    <property type="nucleotide sequence ID" value="NZ_JAGSSW010000005.1"/>
</dbReference>